<evidence type="ECO:0000256" key="9">
    <source>
        <dbReference type="ARBA" id="ARBA00023242"/>
    </source>
</evidence>
<keyword evidence="6" id="KW-0378">Hydrolase</keyword>
<dbReference type="InterPro" id="IPR033469">
    <property type="entry name" value="CYTH-like_dom_sf"/>
</dbReference>
<dbReference type="InterPro" id="IPR051029">
    <property type="entry name" value="mRNA_Capping_Enz/RNA_Phosphat"/>
</dbReference>
<dbReference type="GO" id="GO:0006370">
    <property type="term" value="P:7-methylguanosine mRNA capping"/>
    <property type="evidence" value="ECO:0007669"/>
    <property type="project" value="UniProtKB-KW"/>
</dbReference>
<evidence type="ECO:0000256" key="12">
    <source>
        <dbReference type="SAM" id="MobiDB-lite"/>
    </source>
</evidence>
<dbReference type="InterPro" id="IPR001339">
    <property type="entry name" value="mRNA_cap_enzyme_adenylation"/>
</dbReference>
<dbReference type="Pfam" id="PF03919">
    <property type="entry name" value="mRNA_cap_C"/>
    <property type="match status" value="1"/>
</dbReference>
<dbReference type="SUPFAM" id="SSF56091">
    <property type="entry name" value="DNA ligase/mRNA capping enzyme, catalytic domain"/>
    <property type="match status" value="1"/>
</dbReference>
<evidence type="ECO:0000313" key="16">
    <source>
        <dbReference type="EMBL" id="KAK5578978.1"/>
    </source>
</evidence>
<dbReference type="SUPFAM" id="SSF50249">
    <property type="entry name" value="Nucleic acid-binding proteins"/>
    <property type="match status" value="1"/>
</dbReference>
<keyword evidence="9" id="KW-0539">Nucleus</keyword>
<dbReference type="Gene3D" id="2.40.50.140">
    <property type="entry name" value="Nucleic acid-binding proteins"/>
    <property type="match status" value="1"/>
</dbReference>
<dbReference type="CDD" id="cd07895">
    <property type="entry name" value="Adenylation_mRNA_capping"/>
    <property type="match status" value="1"/>
</dbReference>
<dbReference type="GO" id="GO:0005525">
    <property type="term" value="F:GTP binding"/>
    <property type="evidence" value="ECO:0007669"/>
    <property type="project" value="UniProtKB-KW"/>
</dbReference>
<dbReference type="GO" id="GO:0140818">
    <property type="term" value="F:mRNA 5'-triphosphate monophosphatase activity"/>
    <property type="evidence" value="ECO:0007669"/>
    <property type="project" value="UniProtKB-EC"/>
</dbReference>
<evidence type="ECO:0000256" key="1">
    <source>
        <dbReference type="ARBA" id="ARBA00004123"/>
    </source>
</evidence>
<evidence type="ECO:0000256" key="7">
    <source>
        <dbReference type="ARBA" id="ARBA00023042"/>
    </source>
</evidence>
<dbReference type="InterPro" id="IPR012340">
    <property type="entry name" value="NA-bd_OB-fold"/>
</dbReference>
<dbReference type="SUPFAM" id="SSF55154">
    <property type="entry name" value="CYTH-like phosphatases"/>
    <property type="match status" value="1"/>
</dbReference>
<accession>A0AAN7U0G3</accession>
<dbReference type="InterPro" id="IPR004206">
    <property type="entry name" value="mRNA_triPase_Cet1"/>
</dbReference>
<feature type="compositionally biased region" description="Polar residues" evidence="12">
    <location>
        <begin position="1"/>
        <end position="12"/>
    </location>
</feature>
<keyword evidence="17" id="KW-1185">Reference proteome</keyword>
<feature type="compositionally biased region" description="Polar residues" evidence="12">
    <location>
        <begin position="30"/>
        <end position="39"/>
    </location>
</feature>
<evidence type="ECO:0008006" key="18">
    <source>
        <dbReference type="Google" id="ProtNLM"/>
    </source>
</evidence>
<organism evidence="16 17">
    <name type="scientific">Dictyostelium firmibasis</name>
    <dbReference type="NCBI Taxonomy" id="79012"/>
    <lineage>
        <taxon>Eukaryota</taxon>
        <taxon>Amoebozoa</taxon>
        <taxon>Evosea</taxon>
        <taxon>Eumycetozoa</taxon>
        <taxon>Dictyostelia</taxon>
        <taxon>Dictyosteliales</taxon>
        <taxon>Dictyosteliaceae</taxon>
        <taxon>Dictyostelium</taxon>
    </lineage>
</organism>
<dbReference type="CDD" id="cd07470">
    <property type="entry name" value="CYTH-like_mRNA_RTPase"/>
    <property type="match status" value="1"/>
</dbReference>
<dbReference type="GO" id="GO:0004484">
    <property type="term" value="F:mRNA guanylyltransferase activity"/>
    <property type="evidence" value="ECO:0007669"/>
    <property type="project" value="UniProtKB-EC"/>
</dbReference>
<dbReference type="FunFam" id="2.40.50.140:FF:000918">
    <property type="match status" value="1"/>
</dbReference>
<dbReference type="Gene3D" id="3.20.100.10">
    <property type="entry name" value="mRNA triphosphatase Cet1-like"/>
    <property type="match status" value="1"/>
</dbReference>
<dbReference type="GO" id="GO:0005634">
    <property type="term" value="C:nucleus"/>
    <property type="evidence" value="ECO:0007669"/>
    <property type="project" value="UniProtKB-SubCell"/>
</dbReference>
<dbReference type="Pfam" id="PF01331">
    <property type="entry name" value="mRNA_cap_enzyme"/>
    <property type="match status" value="1"/>
</dbReference>
<evidence type="ECO:0000256" key="6">
    <source>
        <dbReference type="ARBA" id="ARBA00022801"/>
    </source>
</evidence>
<keyword evidence="5" id="KW-0547">Nucleotide-binding</keyword>
<evidence type="ECO:0000256" key="11">
    <source>
        <dbReference type="ARBA" id="ARBA00047740"/>
    </source>
</evidence>
<evidence type="ECO:0000259" key="14">
    <source>
        <dbReference type="Pfam" id="PF02940"/>
    </source>
</evidence>
<evidence type="ECO:0000256" key="2">
    <source>
        <dbReference type="ARBA" id="ARBA00022664"/>
    </source>
</evidence>
<sequence length="632" mass="73349">MKRSNNDSNGPNKKSKQDDDPLSSILGDIDQSQHGKLQSTSIKSTFSLDSVMNRIIELSKQHGGIDSIEVEGRIGLFSNTSSGNIFKPGMVRDDWNDLYHHLKMKSEPVSTTETDYIYSDSIRVTYDEHSKKCLRKDKKTDKTSFDQSTNLIYDFRISTSIEEKFPPPLSLPPGYIIRREKQRYTFTEDQWKIDLTKVIVRPDFNATIEQELYEVEIELFPESIQACQEKTSLTDLLNDFLNAIKSLTNIVKSGGESSFPEISLDKVGNVSEFYRLKDLVFKYIPSTQQRKNDTFPGSMPVNFGKKYFVHVQNNDYFVSDKTDGIRYLLLIDHTGCYLIDRKFDFYQIQGFDLLITLFGEGTLLDGEMVRNLQTKRPNFLIFDVLSVKNELHHQKLLKDRLTEIGNVVSMLRSNLKGDTPFDILGKSFQLKSKIVNLFKNIKEYPNGERVYSDGKRCHNTDGIIFTPNIPYSNYTVHTLFKWKYCDKWTIDFKVRDRGTKGWYLSCVANDNIEVDCREVNFSNDDLQKLRREFQRARDTSTVVAECSFQPKWGTWKFHQVRHDKKKGNYISIVMDTMESIAENLSSDELKYRIPLSPQEDNWEEEMSRIRSQMISNMKPSRASTSTYQPFPQ</sequence>
<dbReference type="InterPro" id="IPR037009">
    <property type="entry name" value="mRNA_triPase_Cet1_sf"/>
</dbReference>
<evidence type="ECO:0000256" key="3">
    <source>
        <dbReference type="ARBA" id="ARBA00022679"/>
    </source>
</evidence>
<dbReference type="GO" id="GO:0004651">
    <property type="term" value="F:polynucleotide 5'-phosphatase activity"/>
    <property type="evidence" value="ECO:0007669"/>
    <property type="project" value="InterPro"/>
</dbReference>
<protein>
    <recommendedName>
        <fullName evidence="18">mRNA guanylyltransferase</fullName>
    </recommendedName>
</protein>
<evidence type="ECO:0000259" key="15">
    <source>
        <dbReference type="Pfam" id="PF03919"/>
    </source>
</evidence>
<dbReference type="FunFam" id="3.30.470.30:FF:000028">
    <property type="entry name" value="mRNA capping enzyme, beta chain, putative"/>
    <property type="match status" value="1"/>
</dbReference>
<dbReference type="PANTHER" id="PTHR10367:SF17">
    <property type="entry name" value="MRNA-CAPPING ENZYME"/>
    <property type="match status" value="1"/>
</dbReference>
<evidence type="ECO:0000313" key="17">
    <source>
        <dbReference type="Proteomes" id="UP001344447"/>
    </source>
</evidence>
<dbReference type="AlphaFoldDB" id="A0AAN7U0G3"/>
<dbReference type="PANTHER" id="PTHR10367">
    <property type="entry name" value="MRNA-CAPPING ENZYME"/>
    <property type="match status" value="1"/>
</dbReference>
<evidence type="ECO:0000256" key="8">
    <source>
        <dbReference type="ARBA" id="ARBA00023134"/>
    </source>
</evidence>
<keyword evidence="2" id="KW-0507">mRNA processing</keyword>
<dbReference type="Proteomes" id="UP001344447">
    <property type="component" value="Unassembled WGS sequence"/>
</dbReference>
<reference evidence="16 17" key="1">
    <citation type="submission" date="2023-11" db="EMBL/GenBank/DDBJ databases">
        <title>Dfirmibasis_genome.</title>
        <authorList>
            <person name="Edelbroek B."/>
            <person name="Kjellin J."/>
            <person name="Jerlstrom-Hultqvist J."/>
            <person name="Soderbom F."/>
        </authorList>
    </citation>
    <scope>NUCLEOTIDE SEQUENCE [LARGE SCALE GENOMIC DNA]</scope>
    <source>
        <strain evidence="16 17">TNS-C-14</strain>
    </source>
</reference>
<dbReference type="Pfam" id="PF02940">
    <property type="entry name" value="mRNA_triPase"/>
    <property type="match status" value="1"/>
</dbReference>
<evidence type="ECO:0000256" key="4">
    <source>
        <dbReference type="ARBA" id="ARBA00022695"/>
    </source>
</evidence>
<evidence type="ECO:0000256" key="10">
    <source>
        <dbReference type="ARBA" id="ARBA00044624"/>
    </source>
</evidence>
<dbReference type="EMBL" id="JAVFKY010000003">
    <property type="protein sequence ID" value="KAK5578978.1"/>
    <property type="molecule type" value="Genomic_DNA"/>
</dbReference>
<feature type="domain" description="mRNA triphosphatase Cet1-like" evidence="14">
    <location>
        <begin position="117"/>
        <end position="219"/>
    </location>
</feature>
<dbReference type="GO" id="GO:0005524">
    <property type="term" value="F:ATP binding"/>
    <property type="evidence" value="ECO:0007669"/>
    <property type="project" value="InterPro"/>
</dbReference>
<comment type="catalytic activity">
    <reaction evidence="10">
        <text>a 5'-end diphospho-ribonucleoside in mRNA + GTP + H(+) = a 5'-end (5'-triphosphoguanosine)-ribonucleoside in mRNA + diphosphate</text>
        <dbReference type="Rhea" id="RHEA:67012"/>
        <dbReference type="Rhea" id="RHEA-COMP:17165"/>
        <dbReference type="Rhea" id="RHEA-COMP:17166"/>
        <dbReference type="ChEBI" id="CHEBI:15378"/>
        <dbReference type="ChEBI" id="CHEBI:33019"/>
        <dbReference type="ChEBI" id="CHEBI:37565"/>
        <dbReference type="ChEBI" id="CHEBI:167616"/>
        <dbReference type="ChEBI" id="CHEBI:167617"/>
        <dbReference type="EC" id="2.7.7.50"/>
    </reaction>
    <physiologicalReaction direction="left-to-right" evidence="10">
        <dbReference type="Rhea" id="RHEA:67013"/>
    </physiologicalReaction>
</comment>
<feature type="domain" description="mRNA capping enzyme adenylation" evidence="13">
    <location>
        <begin position="300"/>
        <end position="483"/>
    </location>
</feature>
<dbReference type="Gene3D" id="3.30.470.30">
    <property type="entry name" value="DNA ligase/mRNA capping enzyme"/>
    <property type="match status" value="1"/>
</dbReference>
<feature type="region of interest" description="Disordered" evidence="12">
    <location>
        <begin position="1"/>
        <end position="39"/>
    </location>
</feature>
<feature type="domain" description="mRNA capping enzyme C-terminal" evidence="15">
    <location>
        <begin position="505"/>
        <end position="589"/>
    </location>
</feature>
<comment type="caution">
    <text evidence="16">The sequence shown here is derived from an EMBL/GenBank/DDBJ whole genome shotgun (WGS) entry which is preliminary data.</text>
</comment>
<name>A0AAN7U0G3_9MYCE</name>
<comment type="catalytic activity">
    <reaction evidence="11">
        <text>a 5'-end triphospho-ribonucleoside in mRNA + H2O = a 5'-end diphospho-ribonucleoside in mRNA + phosphate + H(+)</text>
        <dbReference type="Rhea" id="RHEA:67004"/>
        <dbReference type="Rhea" id="RHEA-COMP:17164"/>
        <dbReference type="Rhea" id="RHEA-COMP:17165"/>
        <dbReference type="ChEBI" id="CHEBI:15377"/>
        <dbReference type="ChEBI" id="CHEBI:15378"/>
        <dbReference type="ChEBI" id="CHEBI:43474"/>
        <dbReference type="ChEBI" id="CHEBI:167616"/>
        <dbReference type="ChEBI" id="CHEBI:167618"/>
        <dbReference type="EC" id="3.6.1.74"/>
    </reaction>
    <physiologicalReaction direction="left-to-right" evidence="11">
        <dbReference type="Rhea" id="RHEA:67005"/>
    </physiologicalReaction>
</comment>
<evidence type="ECO:0000256" key="5">
    <source>
        <dbReference type="ARBA" id="ARBA00022741"/>
    </source>
</evidence>
<dbReference type="InterPro" id="IPR013846">
    <property type="entry name" value="mRNA_cap_enzyme_C"/>
</dbReference>
<gene>
    <name evidence="16" type="ORF">RB653_008654</name>
</gene>
<keyword evidence="8" id="KW-0342">GTP-binding</keyword>
<keyword evidence="4" id="KW-0548">Nucleotidyltransferase</keyword>
<comment type="subcellular location">
    <subcellularLocation>
        <location evidence="1">Nucleus</location>
    </subcellularLocation>
</comment>
<keyword evidence="3" id="KW-0808">Transferase</keyword>
<keyword evidence="7" id="KW-0506">mRNA capping</keyword>
<evidence type="ECO:0000259" key="13">
    <source>
        <dbReference type="Pfam" id="PF01331"/>
    </source>
</evidence>
<proteinExistence type="predicted"/>